<sequence>MPDMGEEGIQSLARGTQSRTGRRQGWDATRVTRCRESLNRGGAGAGKRARALAHHVFLALIEPNLAEREASEKEVKACGDETVVADLLVKVVYVLGAILKIFLREGNVLNQHSGMDIEKYSEHYLHDHSPGAEDDAAGGQLRPTAQERRHEEGSRGSPRCKRARKAVGESPGCPR</sequence>
<name>A0A0D9RIE8_CHLSB</name>
<reference evidence="2" key="2">
    <citation type="submission" date="2025-08" db="UniProtKB">
        <authorList>
            <consortium name="Ensembl"/>
        </authorList>
    </citation>
    <scope>IDENTIFICATION</scope>
</reference>
<protein>
    <submittedName>
        <fullName evidence="2">Uncharacterized protein</fullName>
    </submittedName>
</protein>
<dbReference type="Bgee" id="ENSCSAG00000012198">
    <property type="expression patterns" value="Expressed in pituitary gland and 7 other cell types or tissues"/>
</dbReference>
<feature type="region of interest" description="Disordered" evidence="1">
    <location>
        <begin position="126"/>
        <end position="175"/>
    </location>
</feature>
<dbReference type="AlphaFoldDB" id="A0A0D9RIE8"/>
<dbReference type="Ensembl" id="ENSCSAT00000010292.1">
    <property type="protein sequence ID" value="ENSCSAP00000008387.1"/>
    <property type="gene ID" value="ENSCSAG00000012198.1"/>
</dbReference>
<accession>A0A0D9RIE8</accession>
<proteinExistence type="predicted"/>
<evidence type="ECO:0000256" key="1">
    <source>
        <dbReference type="SAM" id="MobiDB-lite"/>
    </source>
</evidence>
<reference evidence="2 3" key="1">
    <citation type="submission" date="2014-03" db="EMBL/GenBank/DDBJ databases">
        <authorList>
            <person name="Warren W."/>
            <person name="Wilson R.K."/>
        </authorList>
    </citation>
    <scope>NUCLEOTIDE SEQUENCE</scope>
</reference>
<dbReference type="GeneTree" id="ENSGT00390000016066"/>
<dbReference type="eggNOG" id="ENOG502TEN2">
    <property type="taxonomic scope" value="Eukaryota"/>
</dbReference>
<organism evidence="2 3">
    <name type="scientific">Chlorocebus sabaeus</name>
    <name type="common">Green monkey</name>
    <name type="synonym">Simia sabaea</name>
    <dbReference type="NCBI Taxonomy" id="60711"/>
    <lineage>
        <taxon>Eukaryota</taxon>
        <taxon>Metazoa</taxon>
        <taxon>Chordata</taxon>
        <taxon>Craniata</taxon>
        <taxon>Vertebrata</taxon>
        <taxon>Euteleostomi</taxon>
        <taxon>Mammalia</taxon>
        <taxon>Eutheria</taxon>
        <taxon>Euarchontoglires</taxon>
        <taxon>Primates</taxon>
        <taxon>Haplorrhini</taxon>
        <taxon>Catarrhini</taxon>
        <taxon>Cercopithecidae</taxon>
        <taxon>Cercopithecinae</taxon>
        <taxon>Chlorocebus</taxon>
    </lineage>
</organism>
<dbReference type="OMA" id="HYQHDHS"/>
<feature type="region of interest" description="Disordered" evidence="1">
    <location>
        <begin position="1"/>
        <end position="28"/>
    </location>
</feature>
<feature type="compositionally biased region" description="Basic and acidic residues" evidence="1">
    <location>
        <begin position="145"/>
        <end position="154"/>
    </location>
</feature>
<reference evidence="2" key="3">
    <citation type="submission" date="2025-09" db="UniProtKB">
        <authorList>
            <consortium name="Ensembl"/>
        </authorList>
    </citation>
    <scope>IDENTIFICATION</scope>
</reference>
<keyword evidence="3" id="KW-1185">Reference proteome</keyword>
<evidence type="ECO:0000313" key="2">
    <source>
        <dbReference type="Ensembl" id="ENSCSAP00000008387.1"/>
    </source>
</evidence>
<evidence type="ECO:0000313" key="3">
    <source>
        <dbReference type="Proteomes" id="UP000029965"/>
    </source>
</evidence>
<dbReference type="EMBL" id="AQIB01138085">
    <property type="status" value="NOT_ANNOTATED_CDS"/>
    <property type="molecule type" value="Genomic_DNA"/>
</dbReference>
<dbReference type="Proteomes" id="UP000029965">
    <property type="component" value="Chromosome 16"/>
</dbReference>